<dbReference type="PANTHER" id="PTHR42943:SF13">
    <property type="entry name" value="GLUTATHIONE S-TRANSFERASE KAPPA-RELATED"/>
    <property type="match status" value="1"/>
</dbReference>
<organism evidence="4 5">
    <name type="scientific">Rivibacter subsaxonicus</name>
    <dbReference type="NCBI Taxonomy" id="457575"/>
    <lineage>
        <taxon>Bacteria</taxon>
        <taxon>Pseudomonadati</taxon>
        <taxon>Pseudomonadota</taxon>
        <taxon>Betaproteobacteria</taxon>
        <taxon>Burkholderiales</taxon>
        <taxon>Rivibacter</taxon>
    </lineage>
</organism>
<dbReference type="CDD" id="cd03022">
    <property type="entry name" value="DsbA_HCCA_Iso"/>
    <property type="match status" value="1"/>
</dbReference>
<dbReference type="PANTHER" id="PTHR42943">
    <property type="entry name" value="GLUTATHIONE S-TRANSFERASE KAPPA"/>
    <property type="match status" value="1"/>
</dbReference>
<proteinExistence type="inferred from homology"/>
<accession>A0A4Q7VX14</accession>
<feature type="active site" description="Nucleophile" evidence="2">
    <location>
        <position position="13"/>
    </location>
</feature>
<dbReference type="InterPro" id="IPR001853">
    <property type="entry name" value="DSBA-like_thioredoxin_dom"/>
</dbReference>
<dbReference type="GO" id="GO:0004364">
    <property type="term" value="F:glutathione transferase activity"/>
    <property type="evidence" value="ECO:0007669"/>
    <property type="project" value="TreeGrafter"/>
</dbReference>
<protein>
    <recommendedName>
        <fullName evidence="1">2-hydroxychromene-2-carboxylate isomerase</fullName>
        <ecNumber evidence="1">5.99.1.4</ecNumber>
    </recommendedName>
</protein>
<comment type="similarity">
    <text evidence="1">Belongs to the GST superfamily. NadH family.</text>
</comment>
<dbReference type="SUPFAM" id="SSF52833">
    <property type="entry name" value="Thioredoxin-like"/>
    <property type="match status" value="1"/>
</dbReference>
<dbReference type="RefSeq" id="WP_130431426.1">
    <property type="nucleotide sequence ID" value="NZ_SHKP01000005.1"/>
</dbReference>
<dbReference type="GO" id="GO:0018845">
    <property type="term" value="F:2-hydroxychromene-2-carboxylate isomerase activity"/>
    <property type="evidence" value="ECO:0007669"/>
    <property type="project" value="UniProtKB-UniRule"/>
</dbReference>
<evidence type="ECO:0000256" key="1">
    <source>
        <dbReference type="PIRNR" id="PIRNR006386"/>
    </source>
</evidence>
<dbReference type="GO" id="GO:0004602">
    <property type="term" value="F:glutathione peroxidase activity"/>
    <property type="evidence" value="ECO:0007669"/>
    <property type="project" value="TreeGrafter"/>
</dbReference>
<dbReference type="PIRSF" id="PIRSF006386">
    <property type="entry name" value="HCCAis_GSTk"/>
    <property type="match status" value="1"/>
</dbReference>
<evidence type="ECO:0000313" key="5">
    <source>
        <dbReference type="Proteomes" id="UP000293671"/>
    </source>
</evidence>
<evidence type="ECO:0000259" key="3">
    <source>
        <dbReference type="Pfam" id="PF01323"/>
    </source>
</evidence>
<dbReference type="InterPro" id="IPR051924">
    <property type="entry name" value="GST_Kappa/NadH"/>
</dbReference>
<dbReference type="Pfam" id="PF01323">
    <property type="entry name" value="DSBA"/>
    <property type="match status" value="1"/>
</dbReference>
<dbReference type="GO" id="GO:0006749">
    <property type="term" value="P:glutathione metabolic process"/>
    <property type="evidence" value="ECO:0007669"/>
    <property type="project" value="TreeGrafter"/>
</dbReference>
<evidence type="ECO:0000256" key="2">
    <source>
        <dbReference type="PIRSR" id="PIRSR006386-1"/>
    </source>
</evidence>
<dbReference type="EMBL" id="SHKP01000005">
    <property type="protein sequence ID" value="RZU01008.1"/>
    <property type="molecule type" value="Genomic_DNA"/>
</dbReference>
<dbReference type="Gene3D" id="3.40.30.10">
    <property type="entry name" value="Glutaredoxin"/>
    <property type="match status" value="1"/>
</dbReference>
<reference evidence="4 5" key="1">
    <citation type="submission" date="2019-02" db="EMBL/GenBank/DDBJ databases">
        <title>Genomic Encyclopedia of Type Strains, Phase IV (KMG-IV): sequencing the most valuable type-strain genomes for metagenomic binning, comparative biology and taxonomic classification.</title>
        <authorList>
            <person name="Goeker M."/>
        </authorList>
    </citation>
    <scope>NUCLEOTIDE SEQUENCE [LARGE SCALE GENOMIC DNA]</scope>
    <source>
        <strain evidence="4 5">DSM 19570</strain>
    </source>
</reference>
<dbReference type="InterPro" id="IPR014440">
    <property type="entry name" value="HCCAis_GSTk"/>
</dbReference>
<evidence type="ECO:0000313" key="4">
    <source>
        <dbReference type="EMBL" id="RZU01008.1"/>
    </source>
</evidence>
<comment type="caution">
    <text evidence="4">The sequence shown here is derived from an EMBL/GenBank/DDBJ whole genome shotgun (WGS) entry which is preliminary data.</text>
</comment>
<dbReference type="OrthoDB" id="8560325at2"/>
<comment type="catalytic activity">
    <reaction evidence="1">
        <text>2-hydroxychromene-2-carboxylate = (3E)-4-(2-hydroxyphenyl)-2-oxobut-3-enoate</text>
        <dbReference type="Rhea" id="RHEA:27401"/>
        <dbReference type="ChEBI" id="CHEBI:59350"/>
        <dbReference type="ChEBI" id="CHEBI:59353"/>
        <dbReference type="EC" id="5.99.1.4"/>
    </reaction>
</comment>
<dbReference type="Proteomes" id="UP000293671">
    <property type="component" value="Unassembled WGS sequence"/>
</dbReference>
<keyword evidence="1 4" id="KW-0413">Isomerase</keyword>
<dbReference type="EC" id="5.99.1.4" evidence="1"/>
<feature type="domain" description="DSBA-like thioredoxin" evidence="3">
    <location>
        <begin position="4"/>
        <end position="197"/>
    </location>
</feature>
<dbReference type="AlphaFoldDB" id="A0A4Q7VX14"/>
<dbReference type="InterPro" id="IPR044087">
    <property type="entry name" value="NahD-like"/>
</dbReference>
<sequence length="202" mass="22578">MAITIDYYLAPASPWVYLGHLRFWDIARKAGATIRVLPVDLGAVFPVSGGLPLARRAPQRQAYRLLEIKRYAEYLHTPINVQPKYFPVSGDDAARLIIAVDLHDGSEAAMRIADAIQRAVWVEERNISGEETLAALLAERELPARRLADSHSQAVHERYEADTQAAIDAGVFGVPSYVVDGEIFWGQDRLDFLQRRLTQGKP</sequence>
<dbReference type="GO" id="GO:1901170">
    <property type="term" value="P:naphthalene catabolic process"/>
    <property type="evidence" value="ECO:0007669"/>
    <property type="project" value="InterPro"/>
</dbReference>
<keyword evidence="5" id="KW-1185">Reference proteome</keyword>
<dbReference type="InterPro" id="IPR036249">
    <property type="entry name" value="Thioredoxin-like_sf"/>
</dbReference>
<name>A0A4Q7VX14_9BURK</name>
<gene>
    <name evidence="4" type="ORF">EV670_1721</name>
</gene>